<dbReference type="GO" id="GO:0015171">
    <property type="term" value="F:amino acid transmembrane transporter activity"/>
    <property type="evidence" value="ECO:0007669"/>
    <property type="project" value="TreeGrafter"/>
</dbReference>
<dbReference type="PROSITE" id="PS00218">
    <property type="entry name" value="AMINO_ACID_PERMEASE_1"/>
    <property type="match status" value="1"/>
</dbReference>
<dbReference type="PANTHER" id="PTHR43341:SF39">
    <property type="entry name" value="AMINO ACID TRANSPORTER (EUROFUNG)-RELATED"/>
    <property type="match status" value="1"/>
</dbReference>
<feature type="transmembrane region" description="Helical" evidence="8">
    <location>
        <begin position="155"/>
        <end position="176"/>
    </location>
</feature>
<reference evidence="10" key="1">
    <citation type="submission" date="2021-03" db="EMBL/GenBank/DDBJ databases">
        <title>Comparative genomics and phylogenomic investigation of the class Geoglossomycetes provide insights into ecological specialization and systematics.</title>
        <authorList>
            <person name="Melie T."/>
            <person name="Pirro S."/>
            <person name="Miller A.N."/>
            <person name="Quandt A."/>
        </authorList>
    </citation>
    <scope>NUCLEOTIDE SEQUENCE</scope>
    <source>
        <strain evidence="10">GBOQ0MN5Z8</strain>
    </source>
</reference>
<keyword evidence="2" id="KW-0813">Transport</keyword>
<proteinExistence type="predicted"/>
<sequence length="571" mass="62511">MTEIPPDKMEYGVAEKGTTPAYDGARRRSSVKDPRIGEAAELYGDAQTAEEYGYVSRGVDSNVDLITSLKSRHIQFIALGGTIGTGLFLGIGRAFVQAGPLSVLIGYTFTGMAIFAMMQCLGEMATWLPLPGAIPQFCARYVDDALGFAVGWNNWYSAAITLCAEISAASIVIGFWNEKINAAAWITLIIVLVIGLNIFAVAIYGEAEFCFAGIKIVTIVGLLILALVLDLGGGPNHDRLGFRYWKNPGAMKEYLSTGSTGRFLGLFSTLINASFSYGGVEMVAVAAGEAENPRKNIPKAVRRVFWRILFFYVLGSLAIGVLVPSNDDKLLNPTRPGAAQSPWVIAINRAGIPALPSIINAVILTSASSSANAFLYTGSRYLFALAQNKQAPKFLLACSRTGVPYWCVGITASISLLTYMSVSSGANNVFAWFQNLTTISSLFTWCSICVAYIRFHAALKAQGIDRNEMVFKSPFQPYLAWIALIYFSMIILFNGFGVFIHGNWNISDFLVDYIGVPIFFGLFIIWKVLRRTKPHASADVDLYSGKAEIDAEEWEDQIPRNVLEKIWFWIA</sequence>
<evidence type="ECO:0000313" key="11">
    <source>
        <dbReference type="Proteomes" id="UP000698800"/>
    </source>
</evidence>
<evidence type="ECO:0000256" key="5">
    <source>
        <dbReference type="ARBA" id="ARBA00022989"/>
    </source>
</evidence>
<dbReference type="EMBL" id="JAGHQL010000009">
    <property type="protein sequence ID" value="KAH0545119.1"/>
    <property type="molecule type" value="Genomic_DNA"/>
</dbReference>
<protein>
    <recommendedName>
        <fullName evidence="9">Amino acid permease/ SLC12A domain-containing protein</fullName>
    </recommendedName>
</protein>
<keyword evidence="11" id="KW-1185">Reference proteome</keyword>
<feature type="transmembrane region" description="Helical" evidence="8">
    <location>
        <begin position="304"/>
        <end position="323"/>
    </location>
</feature>
<keyword evidence="5 8" id="KW-1133">Transmembrane helix</keyword>
<evidence type="ECO:0000313" key="10">
    <source>
        <dbReference type="EMBL" id="KAH0545119.1"/>
    </source>
</evidence>
<dbReference type="Pfam" id="PF00324">
    <property type="entry name" value="AA_permease"/>
    <property type="match status" value="1"/>
</dbReference>
<dbReference type="InterPro" id="IPR050524">
    <property type="entry name" value="APC_YAT"/>
</dbReference>
<evidence type="ECO:0000256" key="1">
    <source>
        <dbReference type="ARBA" id="ARBA00004141"/>
    </source>
</evidence>
<feature type="domain" description="Amino acid permease/ SLC12A" evidence="9">
    <location>
        <begin position="73"/>
        <end position="533"/>
    </location>
</feature>
<feature type="transmembrane region" description="Helical" evidence="8">
    <location>
        <begin position="510"/>
        <end position="529"/>
    </location>
</feature>
<evidence type="ECO:0000256" key="6">
    <source>
        <dbReference type="ARBA" id="ARBA00023136"/>
    </source>
</evidence>
<feature type="transmembrane region" description="Helical" evidence="8">
    <location>
        <begin position="211"/>
        <end position="233"/>
    </location>
</feature>
<organism evidence="10 11">
    <name type="scientific">Glutinoglossum americanum</name>
    <dbReference type="NCBI Taxonomy" id="1670608"/>
    <lineage>
        <taxon>Eukaryota</taxon>
        <taxon>Fungi</taxon>
        <taxon>Dikarya</taxon>
        <taxon>Ascomycota</taxon>
        <taxon>Pezizomycotina</taxon>
        <taxon>Geoglossomycetes</taxon>
        <taxon>Geoglossales</taxon>
        <taxon>Geoglossaceae</taxon>
        <taxon>Glutinoglossum</taxon>
    </lineage>
</organism>
<evidence type="ECO:0000256" key="7">
    <source>
        <dbReference type="SAM" id="MobiDB-lite"/>
    </source>
</evidence>
<keyword evidence="4" id="KW-0029">Amino-acid transport</keyword>
<dbReference type="AlphaFoldDB" id="A0A9P8I883"/>
<feature type="transmembrane region" description="Helical" evidence="8">
    <location>
        <begin position="358"/>
        <end position="383"/>
    </location>
</feature>
<feature type="transmembrane region" description="Helical" evidence="8">
    <location>
        <begin position="98"/>
        <end position="118"/>
    </location>
</feature>
<feature type="transmembrane region" description="Helical" evidence="8">
    <location>
        <begin position="442"/>
        <end position="459"/>
    </location>
</feature>
<feature type="transmembrane region" description="Helical" evidence="8">
    <location>
        <begin position="73"/>
        <end position="91"/>
    </location>
</feature>
<dbReference type="InterPro" id="IPR004841">
    <property type="entry name" value="AA-permease/SLC12A_dom"/>
</dbReference>
<keyword evidence="3 8" id="KW-0812">Transmembrane</keyword>
<evidence type="ECO:0000256" key="2">
    <source>
        <dbReference type="ARBA" id="ARBA00022448"/>
    </source>
</evidence>
<evidence type="ECO:0000259" key="9">
    <source>
        <dbReference type="Pfam" id="PF00324"/>
    </source>
</evidence>
<dbReference type="OrthoDB" id="3900342at2759"/>
<dbReference type="GO" id="GO:0016020">
    <property type="term" value="C:membrane"/>
    <property type="evidence" value="ECO:0007669"/>
    <property type="project" value="UniProtKB-SubCell"/>
</dbReference>
<dbReference type="PIRSF" id="PIRSF006060">
    <property type="entry name" value="AA_transporter"/>
    <property type="match status" value="1"/>
</dbReference>
<keyword evidence="6 8" id="KW-0472">Membrane</keyword>
<evidence type="ECO:0000256" key="3">
    <source>
        <dbReference type="ARBA" id="ARBA00022692"/>
    </source>
</evidence>
<comment type="subcellular location">
    <subcellularLocation>
        <location evidence="1">Membrane</location>
        <topology evidence="1">Multi-pass membrane protein</topology>
    </subcellularLocation>
</comment>
<dbReference type="InterPro" id="IPR004840">
    <property type="entry name" value="Amino_acid_permease_CS"/>
</dbReference>
<evidence type="ECO:0000256" key="4">
    <source>
        <dbReference type="ARBA" id="ARBA00022970"/>
    </source>
</evidence>
<feature type="transmembrane region" description="Helical" evidence="8">
    <location>
        <begin position="403"/>
        <end position="422"/>
    </location>
</feature>
<feature type="region of interest" description="Disordered" evidence="7">
    <location>
        <begin position="1"/>
        <end position="28"/>
    </location>
</feature>
<dbReference type="PANTHER" id="PTHR43341">
    <property type="entry name" value="AMINO ACID PERMEASE"/>
    <property type="match status" value="1"/>
</dbReference>
<name>A0A9P8I883_9PEZI</name>
<dbReference type="Gene3D" id="1.20.1740.10">
    <property type="entry name" value="Amino acid/polyamine transporter I"/>
    <property type="match status" value="1"/>
</dbReference>
<feature type="transmembrane region" description="Helical" evidence="8">
    <location>
        <begin position="183"/>
        <end position="205"/>
    </location>
</feature>
<accession>A0A9P8I883</accession>
<feature type="transmembrane region" description="Helical" evidence="8">
    <location>
        <begin position="479"/>
        <end position="504"/>
    </location>
</feature>
<comment type="caution">
    <text evidence="10">The sequence shown here is derived from an EMBL/GenBank/DDBJ whole genome shotgun (WGS) entry which is preliminary data.</text>
</comment>
<dbReference type="FunFam" id="1.20.1740.10:FF:000006">
    <property type="entry name" value="General amino acid permease"/>
    <property type="match status" value="1"/>
</dbReference>
<feature type="compositionally biased region" description="Basic and acidic residues" evidence="7">
    <location>
        <begin position="1"/>
        <end position="10"/>
    </location>
</feature>
<gene>
    <name evidence="10" type="ORF">FGG08_000731</name>
</gene>
<dbReference type="Proteomes" id="UP000698800">
    <property type="component" value="Unassembled WGS sequence"/>
</dbReference>
<evidence type="ECO:0000256" key="8">
    <source>
        <dbReference type="SAM" id="Phobius"/>
    </source>
</evidence>